<accession>F4WFC9</accession>
<gene>
    <name evidence="2" type="ORF">G5I_04336</name>
</gene>
<organism evidence="3">
    <name type="scientific">Acromyrmex echinatior</name>
    <name type="common">Panamanian leafcutter ant</name>
    <name type="synonym">Acromyrmex octospinosus echinatior</name>
    <dbReference type="NCBI Taxonomy" id="103372"/>
    <lineage>
        <taxon>Eukaryota</taxon>
        <taxon>Metazoa</taxon>
        <taxon>Ecdysozoa</taxon>
        <taxon>Arthropoda</taxon>
        <taxon>Hexapoda</taxon>
        <taxon>Insecta</taxon>
        <taxon>Pterygota</taxon>
        <taxon>Neoptera</taxon>
        <taxon>Endopterygota</taxon>
        <taxon>Hymenoptera</taxon>
        <taxon>Apocrita</taxon>
        <taxon>Aculeata</taxon>
        <taxon>Formicoidea</taxon>
        <taxon>Formicidae</taxon>
        <taxon>Myrmicinae</taxon>
        <taxon>Acromyrmex</taxon>
    </lineage>
</organism>
<keyword evidence="3" id="KW-1185">Reference proteome</keyword>
<reference evidence="2" key="1">
    <citation type="submission" date="2011-02" db="EMBL/GenBank/DDBJ databases">
        <title>The genome of the leaf-cutting ant Acromyrmex echinatior suggests key adaptations to social evolution and fungus farming.</title>
        <authorList>
            <person name="Nygaard S."/>
            <person name="Zhang G."/>
        </authorList>
    </citation>
    <scope>NUCLEOTIDE SEQUENCE</scope>
</reference>
<dbReference type="InParanoid" id="F4WFC9"/>
<name>F4WFC9_ACREC</name>
<evidence type="ECO:0000256" key="1">
    <source>
        <dbReference type="SAM" id="MobiDB-lite"/>
    </source>
</evidence>
<sequence>MMVQAKCWTVHSCIPLAIQIDGSCRKARRAMKGTADDRIIERVTHLNSLPRGSLSGDVGPPRPLPAPSLREDARALDMYAAGAGGGLQGGQQTGLLPPGVERVYHYLAHHRNFQASLTLLRSEDGVFCLEHKRLSETERHNGRRIPRNYNTGTERQRLRRSRGVERT</sequence>
<dbReference type="EMBL" id="GL888115">
    <property type="protein sequence ID" value="EGI67180.1"/>
    <property type="molecule type" value="Genomic_DNA"/>
</dbReference>
<dbReference type="Proteomes" id="UP000007755">
    <property type="component" value="Unassembled WGS sequence"/>
</dbReference>
<proteinExistence type="predicted"/>
<evidence type="ECO:0000313" key="2">
    <source>
        <dbReference type="EMBL" id="EGI67180.1"/>
    </source>
</evidence>
<protein>
    <submittedName>
        <fullName evidence="2">Uncharacterized protein</fullName>
    </submittedName>
</protein>
<evidence type="ECO:0000313" key="3">
    <source>
        <dbReference type="Proteomes" id="UP000007755"/>
    </source>
</evidence>
<dbReference type="AlphaFoldDB" id="F4WFC9"/>
<feature type="region of interest" description="Disordered" evidence="1">
    <location>
        <begin position="139"/>
        <end position="167"/>
    </location>
</feature>